<name>A0A845PYU0_9FLAO</name>
<keyword evidence="1" id="KW-1133">Transmembrane helix</keyword>
<feature type="transmembrane region" description="Helical" evidence="1">
    <location>
        <begin position="67"/>
        <end position="88"/>
    </location>
</feature>
<feature type="transmembrane region" description="Helical" evidence="1">
    <location>
        <begin position="171"/>
        <end position="191"/>
    </location>
</feature>
<feature type="transmembrane region" description="Helical" evidence="1">
    <location>
        <begin position="225"/>
        <end position="241"/>
    </location>
</feature>
<evidence type="ECO:0000256" key="1">
    <source>
        <dbReference type="SAM" id="Phobius"/>
    </source>
</evidence>
<organism evidence="3 4">
    <name type="scientific">Elizabethkingia argenteiflava</name>
    <dbReference type="NCBI Taxonomy" id="2681556"/>
    <lineage>
        <taxon>Bacteria</taxon>
        <taxon>Pseudomonadati</taxon>
        <taxon>Bacteroidota</taxon>
        <taxon>Flavobacteriia</taxon>
        <taxon>Flavobacteriales</taxon>
        <taxon>Weeksellaceae</taxon>
        <taxon>Elizabethkingia</taxon>
    </lineage>
</organism>
<reference evidence="3 4" key="1">
    <citation type="submission" date="2019-11" db="EMBL/GenBank/DDBJ databases">
        <title>Characterization of Elizabethkingia argenteiflava sp. nov., isolated from inner surface of Soybean Pods.</title>
        <authorList>
            <person name="Mo S."/>
        </authorList>
    </citation>
    <scope>NUCLEOTIDE SEQUENCE [LARGE SCALE GENOMIC DNA]</scope>
    <source>
        <strain evidence="3 4">YB22</strain>
    </source>
</reference>
<feature type="transmembrane region" description="Helical" evidence="1">
    <location>
        <begin position="261"/>
        <end position="278"/>
    </location>
</feature>
<dbReference type="InterPro" id="IPR002656">
    <property type="entry name" value="Acyl_transf_3_dom"/>
</dbReference>
<proteinExistence type="predicted"/>
<dbReference type="EMBL" id="JAAABJ010000549">
    <property type="protein sequence ID" value="NAW51528.1"/>
    <property type="molecule type" value="Genomic_DNA"/>
</dbReference>
<keyword evidence="3" id="KW-0808">Transferase</keyword>
<feature type="transmembrane region" description="Helical" evidence="1">
    <location>
        <begin position="197"/>
        <end position="213"/>
    </location>
</feature>
<keyword evidence="3" id="KW-0012">Acyltransferase</keyword>
<gene>
    <name evidence="3" type="ORF">GNY06_09095</name>
</gene>
<feature type="transmembrane region" description="Helical" evidence="1">
    <location>
        <begin position="146"/>
        <end position="164"/>
    </location>
</feature>
<evidence type="ECO:0000313" key="3">
    <source>
        <dbReference type="EMBL" id="NAW51528.1"/>
    </source>
</evidence>
<sequence>MNRDLYIDFAKGWATLSVIFIHTTFWSGQFYIPTELRSLSLLIDVPLFFALSGITSSGNIEKTFYRLLRLQITYMIFVTGLFFADWIFKSGFINIWNTNDLKSFYTIFGEKYVPQHISTSINWAQLGNWYLHSYSNCDTFPVVMGSFWYLKVYYIVSVMGVLILRFFKQHIPWFIGGCIILLLIFNINQQLYPSGQVGYTMYYLAIFLIGFLLKGKSIKRTVIPFLYFLALISIIAMPYFYDKDIYYRINRQKFPPHLPYIIWSSLSLISVFVFYNRLKITRDNWINYIGRHAIFFYFAQGISSSLIYFIAVPLKEHIHWSLLIFVIYTTNVIAAILIAKFLMKADALGWYLLERLRKITSIV</sequence>
<evidence type="ECO:0000313" key="4">
    <source>
        <dbReference type="Proteomes" id="UP000553459"/>
    </source>
</evidence>
<keyword evidence="1" id="KW-0472">Membrane</keyword>
<dbReference type="Proteomes" id="UP000553459">
    <property type="component" value="Unassembled WGS sequence"/>
</dbReference>
<protein>
    <submittedName>
        <fullName evidence="3">Acyltransferase family protein</fullName>
    </submittedName>
</protein>
<feature type="transmembrane region" description="Helical" evidence="1">
    <location>
        <begin position="290"/>
        <end position="311"/>
    </location>
</feature>
<dbReference type="RefSeq" id="WP_166519807.1">
    <property type="nucleotide sequence ID" value="NZ_JAAABJ010000549.1"/>
</dbReference>
<feature type="transmembrane region" description="Helical" evidence="1">
    <location>
        <begin position="38"/>
        <end position="55"/>
    </location>
</feature>
<dbReference type="Pfam" id="PF01757">
    <property type="entry name" value="Acyl_transf_3"/>
    <property type="match status" value="1"/>
</dbReference>
<keyword evidence="4" id="KW-1185">Reference proteome</keyword>
<evidence type="ECO:0000259" key="2">
    <source>
        <dbReference type="Pfam" id="PF01757"/>
    </source>
</evidence>
<accession>A0A845PYU0</accession>
<feature type="transmembrane region" description="Helical" evidence="1">
    <location>
        <begin position="317"/>
        <end position="339"/>
    </location>
</feature>
<keyword evidence="1" id="KW-0812">Transmembrane</keyword>
<feature type="transmembrane region" description="Helical" evidence="1">
    <location>
        <begin position="12"/>
        <end position="32"/>
    </location>
</feature>
<dbReference type="GO" id="GO:0016747">
    <property type="term" value="F:acyltransferase activity, transferring groups other than amino-acyl groups"/>
    <property type="evidence" value="ECO:0007669"/>
    <property type="project" value="InterPro"/>
</dbReference>
<feature type="domain" description="Acyltransferase 3" evidence="2">
    <location>
        <begin position="5"/>
        <end position="338"/>
    </location>
</feature>
<dbReference type="AlphaFoldDB" id="A0A845PYU0"/>
<comment type="caution">
    <text evidence="3">The sequence shown here is derived from an EMBL/GenBank/DDBJ whole genome shotgun (WGS) entry which is preliminary data.</text>
</comment>